<proteinExistence type="predicted"/>
<dbReference type="AlphaFoldDB" id="A0A955IE19"/>
<sequence>EKVFKTIVPRNVRLSEAPSFGKAIIEYDPKSMGAMAYEDLAKEIIDRF</sequence>
<organism evidence="1 2">
    <name type="scientific">Candidatus Dojkabacteria bacterium</name>
    <dbReference type="NCBI Taxonomy" id="2099670"/>
    <lineage>
        <taxon>Bacteria</taxon>
        <taxon>Candidatus Dojkabacteria</taxon>
    </lineage>
</organism>
<comment type="caution">
    <text evidence="1">The sequence shown here is derived from an EMBL/GenBank/DDBJ whole genome shotgun (WGS) entry which is preliminary data.</text>
</comment>
<accession>A0A955IE19</accession>
<dbReference type="Proteomes" id="UP000745577">
    <property type="component" value="Unassembled WGS sequence"/>
</dbReference>
<evidence type="ECO:0000313" key="2">
    <source>
        <dbReference type="Proteomes" id="UP000745577"/>
    </source>
</evidence>
<evidence type="ECO:0000313" key="1">
    <source>
        <dbReference type="EMBL" id="MCA9380098.1"/>
    </source>
</evidence>
<reference evidence="1" key="2">
    <citation type="journal article" date="2021" name="Microbiome">
        <title>Successional dynamics and alternative stable states in a saline activated sludge microbial community over 9 years.</title>
        <authorList>
            <person name="Wang Y."/>
            <person name="Ye J."/>
            <person name="Ju F."/>
            <person name="Liu L."/>
            <person name="Boyd J.A."/>
            <person name="Deng Y."/>
            <person name="Parks D.H."/>
            <person name="Jiang X."/>
            <person name="Yin X."/>
            <person name="Woodcroft B.J."/>
            <person name="Tyson G.W."/>
            <person name="Hugenholtz P."/>
            <person name="Polz M.F."/>
            <person name="Zhang T."/>
        </authorList>
    </citation>
    <scope>NUCLEOTIDE SEQUENCE</scope>
    <source>
        <strain evidence="1">HKST-UBA15</strain>
    </source>
</reference>
<name>A0A955IE19_9BACT</name>
<dbReference type="SUPFAM" id="SSF52540">
    <property type="entry name" value="P-loop containing nucleoside triphosphate hydrolases"/>
    <property type="match status" value="1"/>
</dbReference>
<dbReference type="Gene3D" id="3.40.50.300">
    <property type="entry name" value="P-loop containing nucleotide triphosphate hydrolases"/>
    <property type="match status" value="1"/>
</dbReference>
<reference evidence="1" key="1">
    <citation type="submission" date="2020-04" db="EMBL/GenBank/DDBJ databases">
        <authorList>
            <person name="Zhang T."/>
        </authorList>
    </citation>
    <scope>NUCLEOTIDE SEQUENCE</scope>
    <source>
        <strain evidence="1">HKST-UBA15</strain>
    </source>
</reference>
<dbReference type="EMBL" id="JAGQLL010000028">
    <property type="protein sequence ID" value="MCA9380098.1"/>
    <property type="molecule type" value="Genomic_DNA"/>
</dbReference>
<gene>
    <name evidence="1" type="ORF">KC675_02860</name>
</gene>
<dbReference type="InterPro" id="IPR027417">
    <property type="entry name" value="P-loop_NTPase"/>
</dbReference>
<feature type="non-terminal residue" evidence="1">
    <location>
        <position position="1"/>
    </location>
</feature>
<protein>
    <submittedName>
        <fullName evidence="1">ParA family protein</fullName>
    </submittedName>
</protein>